<comment type="caution">
    <text evidence="2">The sequence shown here is derived from an EMBL/GenBank/DDBJ whole genome shotgun (WGS) entry which is preliminary data.</text>
</comment>
<reference evidence="2 3" key="1">
    <citation type="submission" date="2019-06" db="EMBL/GenBank/DDBJ databases">
        <title>Genomic Encyclopedia of Type Strains, Phase IV (KMG-V): Genome sequencing to study the core and pangenomes of soil and plant-associated prokaryotes.</title>
        <authorList>
            <person name="Whitman W."/>
        </authorList>
    </citation>
    <scope>NUCLEOTIDE SEQUENCE [LARGE SCALE GENOMIC DNA]</scope>
    <source>
        <strain evidence="2 3">BR 11880</strain>
    </source>
</reference>
<gene>
    <name evidence="2" type="ORF">FBZ89_12623</name>
</gene>
<accession>A0A560ESM1</accession>
<keyword evidence="1" id="KW-0732">Signal</keyword>
<evidence type="ECO:0008006" key="4">
    <source>
        <dbReference type="Google" id="ProtNLM"/>
    </source>
</evidence>
<dbReference type="EMBL" id="VITN01000026">
    <property type="protein sequence ID" value="TWB12245.1"/>
    <property type="molecule type" value="Genomic_DNA"/>
</dbReference>
<evidence type="ECO:0000256" key="1">
    <source>
        <dbReference type="SAM" id="SignalP"/>
    </source>
</evidence>
<name>A0A560ESM1_9PROT</name>
<evidence type="ECO:0000313" key="2">
    <source>
        <dbReference type="EMBL" id="TWB12245.1"/>
    </source>
</evidence>
<feature type="signal peptide" evidence="1">
    <location>
        <begin position="1"/>
        <end position="22"/>
    </location>
</feature>
<dbReference type="OrthoDB" id="747120at2"/>
<organism evidence="2 3">
    <name type="scientific">Nitrospirillum amazonense</name>
    <dbReference type="NCBI Taxonomy" id="28077"/>
    <lineage>
        <taxon>Bacteria</taxon>
        <taxon>Pseudomonadati</taxon>
        <taxon>Pseudomonadota</taxon>
        <taxon>Alphaproteobacteria</taxon>
        <taxon>Rhodospirillales</taxon>
        <taxon>Azospirillaceae</taxon>
        <taxon>Nitrospirillum</taxon>
    </lineage>
</organism>
<feature type="chain" id="PRO_5022142898" description="Lipoprotein" evidence="1">
    <location>
        <begin position="23"/>
        <end position="280"/>
    </location>
</feature>
<dbReference type="PROSITE" id="PS51257">
    <property type="entry name" value="PROKAR_LIPOPROTEIN"/>
    <property type="match status" value="1"/>
</dbReference>
<dbReference type="RefSeq" id="WP_145753643.1">
    <property type="nucleotide sequence ID" value="NZ_VITN01000026.1"/>
</dbReference>
<dbReference type="AlphaFoldDB" id="A0A560ESM1"/>
<proteinExistence type="predicted"/>
<protein>
    <recommendedName>
        <fullName evidence="4">Lipoprotein</fullName>
    </recommendedName>
</protein>
<evidence type="ECO:0000313" key="3">
    <source>
        <dbReference type="Proteomes" id="UP000319859"/>
    </source>
</evidence>
<dbReference type="Proteomes" id="UP000319859">
    <property type="component" value="Unassembled WGS sequence"/>
</dbReference>
<sequence length="280" mass="29573">MRTDVIIGAVALLMLAGCAATGQGTGGSGTAGQGTSATPAQLFARSLNAAAVARPDLVGPELVRIAPDAPQASWAKLVWRDGPHGRQVLVASTMATAAYEKYYAGKAGGTSPDSWGTMWVTAVPQLQEFCAGAAGDASAKTERVKQYLGLDPSRDYSEVVEMWVAPEALARPCPDTDVTAAHCTLDASATVARPSCATGDAACLEKQGYWDWFARNMRVTYVDGGAPWTRLGYTYDWHPQAGGPDGAVRYGASEFILKPSRPYDIRAAYTLADYCRKPAA</sequence>